<keyword evidence="3" id="KW-0731">Sigma factor</keyword>
<dbReference type="GO" id="GO:0006352">
    <property type="term" value="P:DNA-templated transcription initiation"/>
    <property type="evidence" value="ECO:0007669"/>
    <property type="project" value="InterPro"/>
</dbReference>
<dbReference type="InterPro" id="IPR013325">
    <property type="entry name" value="RNA_pol_sigma_r2"/>
</dbReference>
<dbReference type="SUPFAM" id="SSF88659">
    <property type="entry name" value="Sigma3 and sigma4 domains of RNA polymerase sigma factors"/>
    <property type="match status" value="2"/>
</dbReference>
<organism evidence="8">
    <name type="scientific">mine drainage metagenome</name>
    <dbReference type="NCBI Taxonomy" id="410659"/>
    <lineage>
        <taxon>unclassified sequences</taxon>
        <taxon>metagenomes</taxon>
        <taxon>ecological metagenomes</taxon>
    </lineage>
</organism>
<evidence type="ECO:0000256" key="2">
    <source>
        <dbReference type="ARBA" id="ARBA00023015"/>
    </source>
</evidence>
<dbReference type="InterPro" id="IPR013324">
    <property type="entry name" value="RNA_pol_sigma_r3/r4-like"/>
</dbReference>
<dbReference type="InterPro" id="IPR007630">
    <property type="entry name" value="RNA_pol_sigma70_r4"/>
</dbReference>
<name>A0A1J5QBS4_9ZZZZ</name>
<dbReference type="NCBIfam" id="NF005413">
    <property type="entry name" value="PRK06986.1"/>
    <property type="match status" value="1"/>
</dbReference>
<dbReference type="AlphaFoldDB" id="A0A1J5QBS4"/>
<dbReference type="InterPro" id="IPR007624">
    <property type="entry name" value="RNA_pol_sigma70_r3"/>
</dbReference>
<reference evidence="8" key="1">
    <citation type="submission" date="2016-10" db="EMBL/GenBank/DDBJ databases">
        <title>Sequence of Gallionella enrichment culture.</title>
        <authorList>
            <person name="Poehlein A."/>
            <person name="Muehling M."/>
            <person name="Daniel R."/>
        </authorList>
    </citation>
    <scope>NUCLEOTIDE SEQUENCE</scope>
</reference>
<dbReference type="Gene3D" id="1.20.140.160">
    <property type="match status" value="1"/>
</dbReference>
<dbReference type="CDD" id="cd06171">
    <property type="entry name" value="Sigma70_r4"/>
    <property type="match status" value="1"/>
</dbReference>
<dbReference type="InterPro" id="IPR014284">
    <property type="entry name" value="RNA_pol_sigma-70_dom"/>
</dbReference>
<keyword evidence="2" id="KW-0805">Transcription regulation</keyword>
<dbReference type="Pfam" id="PF04539">
    <property type="entry name" value="Sigma70_r3"/>
    <property type="match status" value="1"/>
</dbReference>
<dbReference type="EMBL" id="MLJW01001031">
    <property type="protein sequence ID" value="OIQ80650.1"/>
    <property type="molecule type" value="Genomic_DNA"/>
</dbReference>
<dbReference type="HAMAP" id="MF_00962">
    <property type="entry name" value="Sigma70_FliA"/>
    <property type="match status" value="1"/>
</dbReference>
<keyword evidence="1" id="KW-0963">Cytoplasm</keyword>
<dbReference type="GO" id="GO:0003899">
    <property type="term" value="F:DNA-directed RNA polymerase activity"/>
    <property type="evidence" value="ECO:0007669"/>
    <property type="project" value="InterPro"/>
</dbReference>
<dbReference type="InterPro" id="IPR007627">
    <property type="entry name" value="RNA_pol_sigma70_r2"/>
</dbReference>
<dbReference type="PROSITE" id="PS00716">
    <property type="entry name" value="SIGMA70_2"/>
    <property type="match status" value="1"/>
</dbReference>
<dbReference type="InterPro" id="IPR012845">
    <property type="entry name" value="RNA_pol_sigma_FliA_WhiG"/>
</dbReference>
<dbReference type="InterPro" id="IPR028617">
    <property type="entry name" value="Sigma70_FliA"/>
</dbReference>
<evidence type="ECO:0000313" key="8">
    <source>
        <dbReference type="EMBL" id="OIQ80650.1"/>
    </source>
</evidence>
<dbReference type="Pfam" id="PF04542">
    <property type="entry name" value="Sigma70_r2"/>
    <property type="match status" value="1"/>
</dbReference>
<gene>
    <name evidence="8" type="primary">fliA_12</name>
    <name evidence="8" type="ORF">GALL_375830</name>
</gene>
<evidence type="ECO:0000256" key="3">
    <source>
        <dbReference type="ARBA" id="ARBA00023082"/>
    </source>
</evidence>
<dbReference type="GO" id="GO:0016987">
    <property type="term" value="F:sigma factor activity"/>
    <property type="evidence" value="ECO:0007669"/>
    <property type="project" value="UniProtKB-KW"/>
</dbReference>
<dbReference type="PROSITE" id="PS00715">
    <property type="entry name" value="SIGMA70_1"/>
    <property type="match status" value="1"/>
</dbReference>
<sequence length="231" mass="25980">MVLDTEQSVAEHAQLVKRLAYQLVARLPSSVQVDDLIQAGMMGLLDALQGFEDGQGAMFETYATQRIRGAMLDELRDADWAPRSVRKQGRTIENAIHQLQQSLGQAPSEQQIADEIGVSLTEYQQMLAEAHGHQLVHFEDFENEDGETIGFNLTDARPMPLQVLQDVAMRDTLVKGISELPEREKMVMAMYYQEDLNLKEIGAVLGVSESRVCQLHSQAILRLRGKMRDWA</sequence>
<dbReference type="PRINTS" id="PR00046">
    <property type="entry name" value="SIGMA70FCT"/>
</dbReference>
<evidence type="ECO:0000259" key="6">
    <source>
        <dbReference type="PROSITE" id="PS00715"/>
    </source>
</evidence>
<feature type="domain" description="RNA polymerase sigma-70" evidence="6">
    <location>
        <begin position="35"/>
        <end position="48"/>
    </location>
</feature>
<evidence type="ECO:0000256" key="4">
    <source>
        <dbReference type="ARBA" id="ARBA00023125"/>
    </source>
</evidence>
<dbReference type="SUPFAM" id="SSF88946">
    <property type="entry name" value="Sigma2 domain of RNA polymerase sigma factors"/>
    <property type="match status" value="1"/>
</dbReference>
<dbReference type="Pfam" id="PF04545">
    <property type="entry name" value="Sigma70_r4"/>
    <property type="match status" value="1"/>
</dbReference>
<dbReference type="PIRSF" id="PIRSF000770">
    <property type="entry name" value="RNA_pol_sigma-SigE/K"/>
    <property type="match status" value="1"/>
</dbReference>
<accession>A0A1J5QBS4</accession>
<dbReference type="PANTHER" id="PTHR30385">
    <property type="entry name" value="SIGMA FACTOR F FLAGELLAR"/>
    <property type="match status" value="1"/>
</dbReference>
<evidence type="ECO:0000259" key="7">
    <source>
        <dbReference type="PROSITE" id="PS00716"/>
    </source>
</evidence>
<protein>
    <submittedName>
        <fullName evidence="8">RNA polymerase sigma factor FliA</fullName>
    </submittedName>
</protein>
<evidence type="ECO:0000256" key="1">
    <source>
        <dbReference type="ARBA" id="ARBA00022490"/>
    </source>
</evidence>
<evidence type="ECO:0000256" key="5">
    <source>
        <dbReference type="ARBA" id="ARBA00023163"/>
    </source>
</evidence>
<keyword evidence="4" id="KW-0238">DNA-binding</keyword>
<dbReference type="NCBIfam" id="TIGR02479">
    <property type="entry name" value="FliA_WhiG"/>
    <property type="match status" value="1"/>
</dbReference>
<dbReference type="GO" id="GO:0003677">
    <property type="term" value="F:DNA binding"/>
    <property type="evidence" value="ECO:0007669"/>
    <property type="project" value="UniProtKB-KW"/>
</dbReference>
<keyword evidence="5" id="KW-0804">Transcription</keyword>
<dbReference type="PANTHER" id="PTHR30385:SF7">
    <property type="entry name" value="RNA POLYMERASE SIGMA FACTOR FLIA"/>
    <property type="match status" value="1"/>
</dbReference>
<dbReference type="Gene3D" id="1.10.1740.10">
    <property type="match status" value="1"/>
</dbReference>
<feature type="domain" description="RNA polymerase sigma-70" evidence="7">
    <location>
        <begin position="197"/>
        <end position="223"/>
    </location>
</feature>
<proteinExistence type="inferred from homology"/>
<dbReference type="InterPro" id="IPR000943">
    <property type="entry name" value="RNA_pol_sigma70"/>
</dbReference>
<dbReference type="NCBIfam" id="TIGR02937">
    <property type="entry name" value="sigma70-ECF"/>
    <property type="match status" value="1"/>
</dbReference>
<comment type="caution">
    <text evidence="8">The sequence shown here is derived from an EMBL/GenBank/DDBJ whole genome shotgun (WGS) entry which is preliminary data.</text>
</comment>